<keyword evidence="2" id="KW-0479">Metal-binding</keyword>
<keyword evidence="4" id="KW-0862">Zinc</keyword>
<evidence type="ECO:0000313" key="8">
    <source>
        <dbReference type="EMBL" id="KAL1792531.1"/>
    </source>
</evidence>
<evidence type="ECO:0000313" key="9">
    <source>
        <dbReference type="Proteomes" id="UP001578633"/>
    </source>
</evidence>
<keyword evidence="9" id="KW-1185">Reference proteome</keyword>
<keyword evidence="5" id="KW-0539">Nucleus</keyword>
<evidence type="ECO:0000256" key="5">
    <source>
        <dbReference type="ARBA" id="ARBA00023242"/>
    </source>
</evidence>
<evidence type="ECO:0000259" key="7">
    <source>
        <dbReference type="PROSITE" id="PS50064"/>
    </source>
</evidence>
<feature type="domain" description="PARP-type" evidence="7">
    <location>
        <begin position="18"/>
        <end position="104"/>
    </location>
</feature>
<evidence type="ECO:0000256" key="2">
    <source>
        <dbReference type="ARBA" id="ARBA00022723"/>
    </source>
</evidence>
<feature type="region of interest" description="Disordered" evidence="6">
    <location>
        <begin position="230"/>
        <end position="255"/>
    </location>
</feature>
<dbReference type="RefSeq" id="XP_069303115.1">
    <property type="nucleotide sequence ID" value="XM_069455188.1"/>
</dbReference>
<gene>
    <name evidence="8" type="ORF">ACET3X_009038</name>
</gene>
<evidence type="ECO:0000256" key="4">
    <source>
        <dbReference type="ARBA" id="ARBA00022833"/>
    </source>
</evidence>
<dbReference type="Pfam" id="PF00645">
    <property type="entry name" value="zf-PARP"/>
    <property type="match status" value="1"/>
</dbReference>
<proteinExistence type="predicted"/>
<organism evidence="8 9">
    <name type="scientific">Alternaria dauci</name>
    <dbReference type="NCBI Taxonomy" id="48095"/>
    <lineage>
        <taxon>Eukaryota</taxon>
        <taxon>Fungi</taxon>
        <taxon>Dikarya</taxon>
        <taxon>Ascomycota</taxon>
        <taxon>Pezizomycotina</taxon>
        <taxon>Dothideomycetes</taxon>
        <taxon>Pleosporomycetidae</taxon>
        <taxon>Pleosporales</taxon>
        <taxon>Pleosporineae</taxon>
        <taxon>Pleosporaceae</taxon>
        <taxon>Alternaria</taxon>
        <taxon>Alternaria sect. Porri</taxon>
    </lineage>
</organism>
<dbReference type="InterPro" id="IPR036957">
    <property type="entry name" value="Znf_PARP_sf"/>
</dbReference>
<feature type="region of interest" description="Disordered" evidence="6">
    <location>
        <begin position="301"/>
        <end position="358"/>
    </location>
</feature>
<dbReference type="GeneID" id="96089360"/>
<dbReference type="SMART" id="SM01336">
    <property type="entry name" value="zf-PARP"/>
    <property type="match status" value="2"/>
</dbReference>
<evidence type="ECO:0000256" key="3">
    <source>
        <dbReference type="ARBA" id="ARBA00022771"/>
    </source>
</evidence>
<comment type="subcellular location">
    <subcellularLocation>
        <location evidence="1">Nucleus</location>
    </subcellularLocation>
</comment>
<dbReference type="EMBL" id="JBHGVX010000009">
    <property type="protein sequence ID" value="KAL1792531.1"/>
    <property type="molecule type" value="Genomic_DNA"/>
</dbReference>
<evidence type="ECO:0000256" key="1">
    <source>
        <dbReference type="ARBA" id="ARBA00004123"/>
    </source>
</evidence>
<comment type="caution">
    <text evidence="8">The sequence shown here is derived from an EMBL/GenBank/DDBJ whole genome shotgun (WGS) entry which is preliminary data.</text>
</comment>
<dbReference type="Gene3D" id="3.30.1740.10">
    <property type="entry name" value="Zinc finger, PARP-type"/>
    <property type="match status" value="2"/>
</dbReference>
<accession>A0ABR3UA75</accession>
<protein>
    <recommendedName>
        <fullName evidence="7">PARP-type domain-containing protein</fullName>
    </recommendedName>
</protein>
<reference evidence="8 9" key="1">
    <citation type="submission" date="2024-09" db="EMBL/GenBank/DDBJ databases">
        <title>T2T genomes of carrot and Alternaria dauci and their utility for understanding host-pathogen interaction during carrot leaf blight disease.</title>
        <authorList>
            <person name="Liu W."/>
            <person name="Xu S."/>
            <person name="Ou C."/>
            <person name="Liu X."/>
            <person name="Zhuang F."/>
            <person name="Deng X.W."/>
        </authorList>
    </citation>
    <scope>NUCLEOTIDE SEQUENCE [LARGE SCALE GENOMIC DNA]</scope>
    <source>
        <strain evidence="8 9">A2016</strain>
    </source>
</reference>
<name>A0ABR3UA75_9PLEO</name>
<keyword evidence="3" id="KW-0863">Zinc-finger</keyword>
<evidence type="ECO:0000256" key="6">
    <source>
        <dbReference type="SAM" id="MobiDB-lite"/>
    </source>
</evidence>
<dbReference type="PROSITE" id="PS50064">
    <property type="entry name" value="ZF_PARP_2"/>
    <property type="match status" value="1"/>
</dbReference>
<dbReference type="InterPro" id="IPR001510">
    <property type="entry name" value="Znf_PARP"/>
</dbReference>
<dbReference type="SUPFAM" id="SSF57716">
    <property type="entry name" value="Glucocorticoid receptor-like (DNA-binding domain)"/>
    <property type="match status" value="2"/>
</dbReference>
<sequence length="358" mass="39698">MDDEGPKWRLEQATTGQATCNQAACKRSKIKIVIGELRIGTHTLFDDGMSSRWYMAWRHWGCATKHQIEGLKEVTGNDPTKAPGYDRLSPESQEQVRLAFEEGKPVDKTFKGIREDLAKDARKYAREYKNVSFYRVDVAGRICACRGGDCLAKNVKITKGELRLGLSVPFDGDHETMVYKHWKCLSAYDLEQVLILAGEDSIDGVDSLPVNLKVVVTKTLETGKIVEPPERTIESPKKPKKMRTKRSAVEQETDEKAAKAFEANIKVEKPEDATPQTLAAINVADVGYNVEEVAGALKVASGAASTEDTAAPVAKPKAEKSRAKKRSIKKVDTSSEEEPEYIPKKSRSRSNPFKELLA</sequence>
<dbReference type="Proteomes" id="UP001578633">
    <property type="component" value="Chromosome 9"/>
</dbReference>